<dbReference type="Gene3D" id="3.30.9.10">
    <property type="entry name" value="D-Amino Acid Oxidase, subunit A, domain 2"/>
    <property type="match status" value="1"/>
</dbReference>
<keyword evidence="2" id="KW-0285">Flavoprotein</keyword>
<evidence type="ECO:0000256" key="2">
    <source>
        <dbReference type="ARBA" id="ARBA00022630"/>
    </source>
</evidence>
<dbReference type="Pfam" id="PF01494">
    <property type="entry name" value="FAD_binding_3"/>
    <property type="match status" value="1"/>
</dbReference>
<dbReference type="GO" id="GO:0071949">
    <property type="term" value="F:FAD binding"/>
    <property type="evidence" value="ECO:0007669"/>
    <property type="project" value="InterPro"/>
</dbReference>
<reference evidence="6" key="1">
    <citation type="submission" date="2015-09" db="EMBL/GenBank/DDBJ databases">
        <authorList>
            <person name="Graham D.E."/>
            <person name="Mahan K.M."/>
            <person name="Klingeman D.M."/>
            <person name="Fida T."/>
            <person name="Giannone R.J."/>
            <person name="Hettich R.L."/>
            <person name="Parry R.J."/>
            <person name="Spain J.C."/>
        </authorList>
    </citation>
    <scope>NUCLEOTIDE SEQUENCE [LARGE SCALE GENOMIC DNA]</scope>
    <source>
        <strain evidence="6">JCM 4701</strain>
    </source>
</reference>
<dbReference type="PRINTS" id="PR00420">
    <property type="entry name" value="RNGMNOXGNASE"/>
</dbReference>
<dbReference type="PANTHER" id="PTHR43004">
    <property type="entry name" value="TRK SYSTEM POTASSIUM UPTAKE PROTEIN"/>
    <property type="match status" value="1"/>
</dbReference>
<sequence>MCDVPDAPDVPVLVVGAGPVGLSTGMFLAHWGVRPLVVDKRPDAMAAVPRASTSLRTLELFRAMGLGAALEREGWEGGMPMRTVFKDSGLGSTLHRGGLPPRYARLVENCSPVPPRLVLTHDQVQRLAWEELRRRGGEVRLGVRLVGLTPGDDHVRARLVDVATGEESEITAGYLIGADGAKSDVRTRLGITMPDRTVIDHLNTAFYRADLGPVQRDWGTDVCFVRNDAVYATLMSKNGRDQWATHILDHPGKPPAGSSELTEDATLALLRSAIGDATIPIELHAVNAWEAAIGMASAFRQGRVFLAGDAAHVQSSAGGLGMNTGIQDGHNLAWKLAAVLHGHSAPTLLDSYEPERRAAARASLALSRNLLQGYQALDGDPNDLYDTLAVDYLRAMMFYGYPPHGTVTGPGPDPLDDIIRPGHRFPHRWLNTPPHSRISTLDLIGSGWTLFTAADLPRWRAAAALLGLKPQRVHKLGAPHASDLALGDDAVLVRPDGFVAWRGTTEEALRAALREGR</sequence>
<dbReference type="GO" id="GO:0016709">
    <property type="term" value="F:oxidoreductase activity, acting on paired donors, with incorporation or reduction of molecular oxygen, NAD(P)H as one donor, and incorporation of one atom of oxygen"/>
    <property type="evidence" value="ECO:0007669"/>
    <property type="project" value="UniProtKB-ARBA"/>
</dbReference>
<accession>A0A2N8P887</accession>
<dbReference type="InterPro" id="IPR050641">
    <property type="entry name" value="RIFMO-like"/>
</dbReference>
<dbReference type="Gene3D" id="3.50.50.60">
    <property type="entry name" value="FAD/NAD(P)-binding domain"/>
    <property type="match status" value="1"/>
</dbReference>
<dbReference type="PANTHER" id="PTHR43004:SF19">
    <property type="entry name" value="BINDING MONOOXYGENASE, PUTATIVE (JCVI)-RELATED"/>
    <property type="match status" value="1"/>
</dbReference>
<evidence type="ECO:0000256" key="1">
    <source>
        <dbReference type="ARBA" id="ARBA00001974"/>
    </source>
</evidence>
<feature type="domain" description="FAD-binding" evidence="4">
    <location>
        <begin position="9"/>
        <end position="364"/>
    </location>
</feature>
<dbReference type="Proteomes" id="UP000236047">
    <property type="component" value="Unassembled WGS sequence"/>
</dbReference>
<protein>
    <submittedName>
        <fullName evidence="5">FAD-binding monooxygenase</fullName>
    </submittedName>
</protein>
<name>A0A2N8P887_STRNR</name>
<evidence type="ECO:0000259" key="4">
    <source>
        <dbReference type="Pfam" id="PF01494"/>
    </source>
</evidence>
<comment type="cofactor">
    <cofactor evidence="1">
        <name>FAD</name>
        <dbReference type="ChEBI" id="CHEBI:57692"/>
    </cofactor>
</comment>
<dbReference type="Gene3D" id="3.40.30.120">
    <property type="match status" value="1"/>
</dbReference>
<organism evidence="5 6">
    <name type="scientific">Streptomyces noursei</name>
    <name type="common">Streptomyces albulus</name>
    <dbReference type="NCBI Taxonomy" id="1971"/>
    <lineage>
        <taxon>Bacteria</taxon>
        <taxon>Bacillati</taxon>
        <taxon>Actinomycetota</taxon>
        <taxon>Actinomycetes</taxon>
        <taxon>Kitasatosporales</taxon>
        <taxon>Streptomycetaceae</taxon>
        <taxon>Streptomyces</taxon>
    </lineage>
</organism>
<gene>
    <name evidence="5" type="ORF">AOB60_22960</name>
</gene>
<keyword evidence="6" id="KW-1185">Reference proteome</keyword>
<evidence type="ECO:0000313" key="5">
    <source>
        <dbReference type="EMBL" id="PNE37239.1"/>
    </source>
</evidence>
<dbReference type="AlphaFoldDB" id="A0A2N8P887"/>
<dbReference type="InterPro" id="IPR002938">
    <property type="entry name" value="FAD-bd"/>
</dbReference>
<dbReference type="Pfam" id="PF21274">
    <property type="entry name" value="Rng_hyd_C"/>
    <property type="match status" value="1"/>
</dbReference>
<comment type="caution">
    <text evidence="5">The sequence shown here is derived from an EMBL/GenBank/DDBJ whole genome shotgun (WGS) entry which is preliminary data.</text>
</comment>
<keyword evidence="5" id="KW-0560">Oxidoreductase</keyword>
<dbReference type="SUPFAM" id="SSF51905">
    <property type="entry name" value="FAD/NAD(P)-binding domain"/>
    <property type="match status" value="1"/>
</dbReference>
<dbReference type="EMBL" id="LJSN01000003">
    <property type="protein sequence ID" value="PNE37239.1"/>
    <property type="molecule type" value="Genomic_DNA"/>
</dbReference>
<keyword evidence="3" id="KW-0274">FAD</keyword>
<keyword evidence="5" id="KW-0503">Monooxygenase</keyword>
<proteinExistence type="predicted"/>
<evidence type="ECO:0000256" key="3">
    <source>
        <dbReference type="ARBA" id="ARBA00022827"/>
    </source>
</evidence>
<dbReference type="InterPro" id="IPR036188">
    <property type="entry name" value="FAD/NAD-bd_sf"/>
</dbReference>
<evidence type="ECO:0000313" key="6">
    <source>
        <dbReference type="Proteomes" id="UP000236047"/>
    </source>
</evidence>